<evidence type="ECO:0000256" key="10">
    <source>
        <dbReference type="SAM" id="Phobius"/>
    </source>
</evidence>
<name>A0A0N1P039_9EURO</name>
<dbReference type="Gene3D" id="1.50.10.10">
    <property type="match status" value="1"/>
</dbReference>
<dbReference type="InterPro" id="IPR036026">
    <property type="entry name" value="Seven-hairpin_glycosidases"/>
</dbReference>
<dbReference type="UniPathway" id="UPA00378"/>
<evidence type="ECO:0000256" key="1">
    <source>
        <dbReference type="ARBA" id="ARBA00001913"/>
    </source>
</evidence>
<keyword evidence="10" id="KW-1133">Transmembrane helix</keyword>
<evidence type="ECO:0000256" key="3">
    <source>
        <dbReference type="ARBA" id="ARBA00007658"/>
    </source>
</evidence>
<accession>A0A0N1P039</accession>
<dbReference type="InterPro" id="IPR012341">
    <property type="entry name" value="6hp_glycosidase-like_sf"/>
</dbReference>
<keyword evidence="7" id="KW-0106">Calcium</keyword>
<comment type="pathway">
    <text evidence="2">Protein modification; protein glycosylation.</text>
</comment>
<dbReference type="FunFam" id="1.50.10.10:FF:000037">
    <property type="entry name" value="alpha-1,2-Mannosidase"/>
    <property type="match status" value="1"/>
</dbReference>
<comment type="similarity">
    <text evidence="3 9">Belongs to the glycosyl hydrolase 47 family.</text>
</comment>
<keyword evidence="5 8" id="KW-1015">Disulfide bond</keyword>
<dbReference type="AlphaFoldDB" id="A0A0N1P039"/>
<proteinExistence type="inferred from homology"/>
<keyword evidence="10" id="KW-0812">Transmembrane</keyword>
<organism evidence="11 12">
    <name type="scientific">Cyphellophora attinorum</name>
    <dbReference type="NCBI Taxonomy" id="1664694"/>
    <lineage>
        <taxon>Eukaryota</taxon>
        <taxon>Fungi</taxon>
        <taxon>Dikarya</taxon>
        <taxon>Ascomycota</taxon>
        <taxon>Pezizomycotina</taxon>
        <taxon>Eurotiomycetes</taxon>
        <taxon>Chaetothyriomycetidae</taxon>
        <taxon>Chaetothyriales</taxon>
        <taxon>Cyphellophoraceae</taxon>
        <taxon>Cyphellophora</taxon>
    </lineage>
</organism>
<dbReference type="GO" id="GO:0016020">
    <property type="term" value="C:membrane"/>
    <property type="evidence" value="ECO:0007669"/>
    <property type="project" value="InterPro"/>
</dbReference>
<dbReference type="OrthoDB" id="8118055at2759"/>
<dbReference type="GO" id="GO:0005975">
    <property type="term" value="P:carbohydrate metabolic process"/>
    <property type="evidence" value="ECO:0007669"/>
    <property type="project" value="InterPro"/>
</dbReference>
<feature type="active site" evidence="6">
    <location>
        <position position="510"/>
    </location>
</feature>
<evidence type="ECO:0000256" key="2">
    <source>
        <dbReference type="ARBA" id="ARBA00004922"/>
    </source>
</evidence>
<evidence type="ECO:0000256" key="8">
    <source>
        <dbReference type="PIRSR" id="PIRSR601382-3"/>
    </source>
</evidence>
<protein>
    <recommendedName>
        <fullName evidence="9">alpha-1,2-Mannosidase</fullName>
        <ecNumber evidence="9">3.2.1.-</ecNumber>
    </recommendedName>
</protein>
<dbReference type="GO" id="GO:0005509">
    <property type="term" value="F:calcium ion binding"/>
    <property type="evidence" value="ECO:0007669"/>
    <property type="project" value="InterPro"/>
</dbReference>
<evidence type="ECO:0000313" key="11">
    <source>
        <dbReference type="EMBL" id="KPI39352.1"/>
    </source>
</evidence>
<feature type="active site" description="Proton donor" evidence="6">
    <location>
        <position position="330"/>
    </location>
</feature>
<keyword evidence="4 9" id="KW-0378">Hydrolase</keyword>
<evidence type="ECO:0000256" key="6">
    <source>
        <dbReference type="PIRSR" id="PIRSR601382-1"/>
    </source>
</evidence>
<keyword evidence="12" id="KW-1185">Reference proteome</keyword>
<dbReference type="InterPro" id="IPR050749">
    <property type="entry name" value="Glycosyl_Hydrolase_47"/>
</dbReference>
<dbReference type="RefSeq" id="XP_017999315.1">
    <property type="nucleotide sequence ID" value="XM_018145192.1"/>
</dbReference>
<dbReference type="EMBL" id="LFJN01000015">
    <property type="protein sequence ID" value="KPI39352.1"/>
    <property type="molecule type" value="Genomic_DNA"/>
</dbReference>
<sequence>MRRILSSSLFQFFADVGGVGAGRAMLSRRRFWLAPAIFFLIVIYFVTKRPLSSGSDSRHYGNVRWQKRPARYPISDYTALPKTGTAIPRIQFDFSSRTESPKEKTLRLSRRQKIKDAFIHAWSGYTKHAFGKDEVRPINGGYRNSFGGWGATLVDSLDTLWLMGLREEFVEAVDAVEKIDFTTNTEKDLNVFETTIRYIGGLLSAYDLSERRYESLLTKATELADMLYAAFDTPNHFPVCRWDWRKAAAGVQLVPSDYTLLAEVGSLSVEFTRLSQLTGDPKYYDVIARISKHMVDAQDKTLLPGLWPTIVNTRDLKWDFNHFTFGGMADSTYEYLPKEYLLLNGADQSYGLMYERAITTAEEHLFFRPMIPTNAPVLFSGTTSLTEQGHPSLDPQGQHLTCFTAGMLAIGSKIFDRPNDLHTAKQLLDGCIWAYNATPSGLMPETFHVWDDDRYYAAIAARHTDSDEQPSDPSVSDASPVEHGKLLAKQNGVIPGFTAHGDNRYILRPEAIESIFILYRVTGDTAYQEAAWRMWEAIDRATKTKIANAAIFDVRMKIPLQSDRMESFWLAETLKYFWLVFGDPVGDGEVDLDEWVLNTEAHPFRRPTAA</sequence>
<feature type="transmembrane region" description="Helical" evidence="10">
    <location>
        <begin position="31"/>
        <end position="47"/>
    </location>
</feature>
<reference evidence="11 12" key="1">
    <citation type="submission" date="2015-06" db="EMBL/GenBank/DDBJ databases">
        <title>Draft genome of the ant-associated black yeast Phialophora attae CBS 131958.</title>
        <authorList>
            <person name="Moreno L.F."/>
            <person name="Stielow B.J."/>
            <person name="de Hoog S."/>
            <person name="Vicente V.A."/>
            <person name="Weiss V.A."/>
            <person name="de Vries M."/>
            <person name="Cruz L.M."/>
            <person name="Souza E.M."/>
        </authorList>
    </citation>
    <scope>NUCLEOTIDE SEQUENCE [LARGE SCALE GENOMIC DNA]</scope>
    <source>
        <strain evidence="11 12">CBS 131958</strain>
    </source>
</reference>
<evidence type="ECO:0000256" key="7">
    <source>
        <dbReference type="PIRSR" id="PIRSR601382-2"/>
    </source>
</evidence>
<evidence type="ECO:0000256" key="5">
    <source>
        <dbReference type="ARBA" id="ARBA00023157"/>
    </source>
</evidence>
<keyword evidence="7" id="KW-0479">Metal-binding</keyword>
<dbReference type="STRING" id="1664694.A0A0N1P039"/>
<dbReference type="PANTHER" id="PTHR11742:SF49">
    <property type="entry name" value="ALPHA-1,2-MANNOSIDASE"/>
    <property type="match status" value="1"/>
</dbReference>
<feature type="disulfide bond" evidence="8">
    <location>
        <begin position="402"/>
        <end position="431"/>
    </location>
</feature>
<dbReference type="GeneID" id="28737072"/>
<evidence type="ECO:0000313" key="12">
    <source>
        <dbReference type="Proteomes" id="UP000038010"/>
    </source>
</evidence>
<keyword evidence="9" id="KW-0326">Glycosidase</keyword>
<feature type="binding site" evidence="7">
    <location>
        <position position="599"/>
    </location>
    <ligand>
        <name>Ca(2+)</name>
        <dbReference type="ChEBI" id="CHEBI:29108"/>
    </ligand>
</feature>
<dbReference type="PRINTS" id="PR00747">
    <property type="entry name" value="GLYHDRLASE47"/>
</dbReference>
<keyword evidence="10" id="KW-0472">Membrane</keyword>
<dbReference type="EC" id="3.2.1.-" evidence="9"/>
<evidence type="ECO:0000256" key="9">
    <source>
        <dbReference type="RuleBase" id="RU361193"/>
    </source>
</evidence>
<dbReference type="GO" id="GO:0004571">
    <property type="term" value="F:mannosyl-oligosaccharide 1,2-alpha-mannosidase activity"/>
    <property type="evidence" value="ECO:0007669"/>
    <property type="project" value="InterPro"/>
</dbReference>
<dbReference type="Pfam" id="PF01532">
    <property type="entry name" value="Glyco_hydro_47"/>
    <property type="match status" value="1"/>
</dbReference>
<dbReference type="VEuPathDB" id="FungiDB:AB675_5012"/>
<evidence type="ECO:0000256" key="4">
    <source>
        <dbReference type="ARBA" id="ARBA00022801"/>
    </source>
</evidence>
<dbReference type="SUPFAM" id="SSF48225">
    <property type="entry name" value="Seven-hairpin glycosidases"/>
    <property type="match status" value="1"/>
</dbReference>
<dbReference type="PANTHER" id="PTHR11742">
    <property type="entry name" value="MANNOSYL-OLIGOSACCHARIDE ALPHA-1,2-MANNOSIDASE-RELATED"/>
    <property type="match status" value="1"/>
</dbReference>
<dbReference type="Proteomes" id="UP000038010">
    <property type="component" value="Unassembled WGS sequence"/>
</dbReference>
<comment type="cofactor">
    <cofactor evidence="1 7">
        <name>Ca(2+)</name>
        <dbReference type="ChEBI" id="CHEBI:29108"/>
    </cofactor>
</comment>
<comment type="caution">
    <text evidence="11">The sequence shown here is derived from an EMBL/GenBank/DDBJ whole genome shotgun (WGS) entry which is preliminary data.</text>
</comment>
<dbReference type="InterPro" id="IPR001382">
    <property type="entry name" value="Glyco_hydro_47"/>
</dbReference>
<feature type="active site" description="Proton donor" evidence="6">
    <location>
        <position position="445"/>
    </location>
</feature>
<feature type="active site" description="Proton donor" evidence="6">
    <location>
        <position position="193"/>
    </location>
</feature>
<gene>
    <name evidence="11" type="ORF">AB675_5012</name>
</gene>
<dbReference type="GO" id="GO:0036503">
    <property type="term" value="P:ERAD pathway"/>
    <property type="evidence" value="ECO:0007669"/>
    <property type="project" value="UniProtKB-ARBA"/>
</dbReference>
<dbReference type="GO" id="GO:0005783">
    <property type="term" value="C:endoplasmic reticulum"/>
    <property type="evidence" value="ECO:0007669"/>
    <property type="project" value="TreeGrafter"/>
</dbReference>